<dbReference type="EMBL" id="CP037422">
    <property type="protein sequence ID" value="QDU11517.1"/>
    <property type="molecule type" value="Genomic_DNA"/>
</dbReference>
<dbReference type="SUPFAM" id="SSF55729">
    <property type="entry name" value="Acyl-CoA N-acyltransferases (Nat)"/>
    <property type="match status" value="1"/>
</dbReference>
<proteinExistence type="predicted"/>
<dbReference type="RefSeq" id="WP_232098675.1">
    <property type="nucleotide sequence ID" value="NZ_CP037422.1"/>
</dbReference>
<dbReference type="AlphaFoldDB" id="A0A517X1Y7"/>
<dbReference type="InterPro" id="IPR016181">
    <property type="entry name" value="Acyl_CoA_acyltransferase"/>
</dbReference>
<dbReference type="Pfam" id="PF13480">
    <property type="entry name" value="Acetyltransf_6"/>
    <property type="match status" value="1"/>
</dbReference>
<dbReference type="InterPro" id="IPR038740">
    <property type="entry name" value="BioF2-like_GNAT_dom"/>
</dbReference>
<dbReference type="Gene3D" id="3.40.630.30">
    <property type="match status" value="1"/>
</dbReference>
<gene>
    <name evidence="2" type="ORF">V202x_49400</name>
</gene>
<feature type="domain" description="BioF2-like acetyltransferase" evidence="1">
    <location>
        <begin position="175"/>
        <end position="328"/>
    </location>
</feature>
<reference evidence="2 3" key="1">
    <citation type="submission" date="2019-03" db="EMBL/GenBank/DDBJ databases">
        <title>Deep-cultivation of Planctomycetes and their phenomic and genomic characterization uncovers novel biology.</title>
        <authorList>
            <person name="Wiegand S."/>
            <person name="Jogler M."/>
            <person name="Boedeker C."/>
            <person name="Pinto D."/>
            <person name="Vollmers J."/>
            <person name="Rivas-Marin E."/>
            <person name="Kohn T."/>
            <person name="Peeters S.H."/>
            <person name="Heuer A."/>
            <person name="Rast P."/>
            <person name="Oberbeckmann S."/>
            <person name="Bunk B."/>
            <person name="Jeske O."/>
            <person name="Meyerdierks A."/>
            <person name="Storesund J.E."/>
            <person name="Kallscheuer N."/>
            <person name="Luecker S."/>
            <person name="Lage O.M."/>
            <person name="Pohl T."/>
            <person name="Merkel B.J."/>
            <person name="Hornburger P."/>
            <person name="Mueller R.-W."/>
            <person name="Bruemmer F."/>
            <person name="Labrenz M."/>
            <person name="Spormann A.M."/>
            <person name="Op den Camp H."/>
            <person name="Overmann J."/>
            <person name="Amann R."/>
            <person name="Jetten M.S.M."/>
            <person name="Mascher T."/>
            <person name="Medema M.H."/>
            <person name="Devos D.P."/>
            <person name="Kaster A.-K."/>
            <person name="Ovreas L."/>
            <person name="Rohde M."/>
            <person name="Galperin M.Y."/>
            <person name="Jogler C."/>
        </authorList>
    </citation>
    <scope>NUCLEOTIDE SEQUENCE [LARGE SCALE GENOMIC DNA]</scope>
    <source>
        <strain evidence="2 3">V202</strain>
    </source>
</reference>
<evidence type="ECO:0000313" key="2">
    <source>
        <dbReference type="EMBL" id="QDU11517.1"/>
    </source>
</evidence>
<organism evidence="2 3">
    <name type="scientific">Gimesia aquarii</name>
    <dbReference type="NCBI Taxonomy" id="2527964"/>
    <lineage>
        <taxon>Bacteria</taxon>
        <taxon>Pseudomonadati</taxon>
        <taxon>Planctomycetota</taxon>
        <taxon>Planctomycetia</taxon>
        <taxon>Planctomycetales</taxon>
        <taxon>Planctomycetaceae</taxon>
        <taxon>Gimesia</taxon>
    </lineage>
</organism>
<evidence type="ECO:0000259" key="1">
    <source>
        <dbReference type="Pfam" id="PF13480"/>
    </source>
</evidence>
<dbReference type="Proteomes" id="UP000318384">
    <property type="component" value="Chromosome"/>
</dbReference>
<keyword evidence="3" id="KW-1185">Reference proteome</keyword>
<accession>A0A517X1Y7</accession>
<sequence length="389" mass="44869">MSVIELNEIEGLKAYHADWNRLLAVTPGGNFFQSLDWLQVYWQHFHEKQYLRVLVIRDADEVTGIVPLCIQRLKTKFGSCRILTYPFDDWGSFYGPVSANPEKTLTAALNFIQQSQRDWDLIDLRCVDSNGFDDGATERALEAANLSLKKTSWNQTAYVDLSQNWDEYLAGRSGKARQTYLRSERRVEKEGEIEFLRYRPRGENFGESDPRWDLYEVCEEIARKSWQGDSTTGTTLSHENVAQYFRDTHESAARFGAADLNLLYVSGQPAAFIYNYVFQGLVFSLRMGFDPSVSNKGLGRLLMGRMLRNSMERGDRIYDIGPGSLDAKKYWYTSVENSYRYVHYSSVSKIAKVLQISNRIANWYRDRFSNDVVSQSQISSDFEHPTSQH</sequence>
<protein>
    <recommendedName>
        <fullName evidence="1">BioF2-like acetyltransferase domain-containing protein</fullName>
    </recommendedName>
</protein>
<name>A0A517X1Y7_9PLAN</name>
<evidence type="ECO:0000313" key="3">
    <source>
        <dbReference type="Proteomes" id="UP000318384"/>
    </source>
</evidence>